<dbReference type="PANTHER" id="PTHR12558:SF13">
    <property type="entry name" value="CELL DIVISION CYCLE PROTEIN 27 HOMOLOG"/>
    <property type="match status" value="1"/>
</dbReference>
<dbReference type="Proteomes" id="UP000593892">
    <property type="component" value="Chromosome"/>
</dbReference>
<keyword evidence="4" id="KW-1185">Reference proteome</keyword>
<dbReference type="AlphaFoldDB" id="A0A7S7SKK0"/>
<gene>
    <name evidence="3" type="ORF">IRI77_32980</name>
</gene>
<name>A0A7S7SKK0_PALFE</name>
<evidence type="ECO:0000256" key="1">
    <source>
        <dbReference type="PROSITE-ProRule" id="PRU00339"/>
    </source>
</evidence>
<dbReference type="SMART" id="SM00028">
    <property type="entry name" value="TPR"/>
    <property type="match status" value="4"/>
</dbReference>
<protein>
    <submittedName>
        <fullName evidence="3">Tetratricopeptide repeat protein</fullName>
    </submittedName>
</protein>
<dbReference type="InterPro" id="IPR019734">
    <property type="entry name" value="TPR_rpt"/>
</dbReference>
<dbReference type="RefSeq" id="WP_194449183.1">
    <property type="nucleotide sequence ID" value="NZ_CP063849.1"/>
</dbReference>
<feature type="compositionally biased region" description="Basic and acidic residues" evidence="2">
    <location>
        <begin position="319"/>
        <end position="329"/>
    </location>
</feature>
<feature type="repeat" description="TPR" evidence="1">
    <location>
        <begin position="185"/>
        <end position="218"/>
    </location>
</feature>
<evidence type="ECO:0000313" key="3">
    <source>
        <dbReference type="EMBL" id="QOY87516.1"/>
    </source>
</evidence>
<evidence type="ECO:0000313" key="4">
    <source>
        <dbReference type="Proteomes" id="UP000593892"/>
    </source>
</evidence>
<organism evidence="3 4">
    <name type="scientific">Paludibaculum fermentans</name>
    <dbReference type="NCBI Taxonomy" id="1473598"/>
    <lineage>
        <taxon>Bacteria</taxon>
        <taxon>Pseudomonadati</taxon>
        <taxon>Acidobacteriota</taxon>
        <taxon>Terriglobia</taxon>
        <taxon>Bryobacterales</taxon>
        <taxon>Bryobacteraceae</taxon>
        <taxon>Paludibaculum</taxon>
    </lineage>
</organism>
<proteinExistence type="predicted"/>
<dbReference type="EMBL" id="CP063849">
    <property type="protein sequence ID" value="QOY87516.1"/>
    <property type="molecule type" value="Genomic_DNA"/>
</dbReference>
<reference evidence="3 4" key="1">
    <citation type="submission" date="2020-10" db="EMBL/GenBank/DDBJ databases">
        <title>Complete genome sequence of Paludibaculum fermentans P105T, a facultatively anaerobic acidobacterium capable of dissimilatory Fe(III) reduction.</title>
        <authorList>
            <person name="Dedysh S.N."/>
            <person name="Beletsky A.V."/>
            <person name="Kulichevskaya I.S."/>
            <person name="Mardanov A.V."/>
            <person name="Ravin N.V."/>
        </authorList>
    </citation>
    <scope>NUCLEOTIDE SEQUENCE [LARGE SCALE GENOMIC DNA]</scope>
    <source>
        <strain evidence="3 4">P105</strain>
    </source>
</reference>
<dbReference type="Pfam" id="PF13432">
    <property type="entry name" value="TPR_16"/>
    <property type="match status" value="2"/>
</dbReference>
<dbReference type="KEGG" id="pfer:IRI77_32980"/>
<feature type="region of interest" description="Disordered" evidence="2">
    <location>
        <begin position="319"/>
        <end position="340"/>
    </location>
</feature>
<evidence type="ECO:0000256" key="2">
    <source>
        <dbReference type="SAM" id="MobiDB-lite"/>
    </source>
</evidence>
<keyword evidence="1" id="KW-0802">TPR repeat</keyword>
<sequence length="340" mass="37689">MEALVPRSEHLCSELERQFDGDYHEGMLWLRGVMLALVGLAVSAETFEVRGQLVPAARASVSLHGATSPFQASTLSDSSGQFKFTRIEAGSYSLIIFVPGSGETRKTIDIGPKVAGKGRRVELAVKLDEAKMTPDRSSVVSMRELAIPDSARAEYLHAAKKLGQRDVDGAIAHLKRAVEIAPQFASAWNHLGTIAYQTRRYSDAEGYFRKSLEADPQAYEPLVNLGGVLVTLGRMTEAWSFNLNAVLRRPNDALAQSQMGMTYFGLGKLELAERYLLEARRLDGGHFSHPQLLLAEIYLRRDEKQKAAEQLEDFLRHHPDWPQGEEMKRGISRLRGSPGA</sequence>
<dbReference type="SUPFAM" id="SSF48452">
    <property type="entry name" value="TPR-like"/>
    <property type="match status" value="1"/>
</dbReference>
<dbReference type="PROSITE" id="PS50005">
    <property type="entry name" value="TPR"/>
    <property type="match status" value="1"/>
</dbReference>
<dbReference type="SUPFAM" id="SSF117074">
    <property type="entry name" value="Hypothetical protein PA1324"/>
    <property type="match status" value="1"/>
</dbReference>
<dbReference type="PANTHER" id="PTHR12558">
    <property type="entry name" value="CELL DIVISION CYCLE 16,23,27"/>
    <property type="match status" value="1"/>
</dbReference>
<dbReference type="Gene3D" id="1.25.40.10">
    <property type="entry name" value="Tetratricopeptide repeat domain"/>
    <property type="match status" value="1"/>
</dbReference>
<dbReference type="InterPro" id="IPR011990">
    <property type="entry name" value="TPR-like_helical_dom_sf"/>
</dbReference>
<accession>A0A7S7SKK0</accession>